<dbReference type="HOGENOM" id="CLU_052398_1_0_1"/>
<evidence type="ECO:0000313" key="2">
    <source>
        <dbReference type="EMBL" id="KIJ59029.1"/>
    </source>
</evidence>
<reference evidence="2 3" key="1">
    <citation type="submission" date="2014-04" db="EMBL/GenBank/DDBJ databases">
        <title>Evolutionary Origins and Diversification of the Mycorrhizal Mutualists.</title>
        <authorList>
            <consortium name="DOE Joint Genome Institute"/>
            <consortium name="Mycorrhizal Genomics Consortium"/>
            <person name="Kohler A."/>
            <person name="Kuo A."/>
            <person name="Nagy L.G."/>
            <person name="Floudas D."/>
            <person name="Copeland A."/>
            <person name="Barry K.W."/>
            <person name="Cichocki N."/>
            <person name="Veneault-Fourrey C."/>
            <person name="LaButti K."/>
            <person name="Lindquist E.A."/>
            <person name="Lipzen A."/>
            <person name="Lundell T."/>
            <person name="Morin E."/>
            <person name="Murat C."/>
            <person name="Riley R."/>
            <person name="Ohm R."/>
            <person name="Sun H."/>
            <person name="Tunlid A."/>
            <person name="Henrissat B."/>
            <person name="Grigoriev I.V."/>
            <person name="Hibbett D.S."/>
            <person name="Martin F."/>
        </authorList>
    </citation>
    <scope>NUCLEOTIDE SEQUENCE [LARGE SCALE GENOMIC DNA]</scope>
    <source>
        <strain evidence="2 3">MD-312</strain>
    </source>
</reference>
<accession>A0A0C9V186</accession>
<dbReference type="EMBL" id="KN839900">
    <property type="protein sequence ID" value="KIJ59029.1"/>
    <property type="molecule type" value="Genomic_DNA"/>
</dbReference>
<feature type="region of interest" description="Disordered" evidence="1">
    <location>
        <begin position="96"/>
        <end position="116"/>
    </location>
</feature>
<name>A0A0C9V186_9AGAM</name>
<protein>
    <submittedName>
        <fullName evidence="2">Uncharacterized protein</fullName>
    </submittedName>
</protein>
<dbReference type="Proteomes" id="UP000053820">
    <property type="component" value="Unassembled WGS sequence"/>
</dbReference>
<keyword evidence="3" id="KW-1185">Reference proteome</keyword>
<dbReference type="AlphaFoldDB" id="A0A0C9V186"/>
<sequence length="388" mass="44906">MPRLLADPNLEICPDYASEIYDAVCTALVDDHTTEQQAIQKLQAVWQAGNTAMKVQWQEQLNHEQEDWEEQARLAEERQVQLAQVEHDEEEAALKEERKKHKHKYTPIQDSGVPTETPVMPAAYALHRLQQSDYVKLWHFTNNGLDDALNTSLTTNDNAMVMSRLHDGAITWTPAANSRSSSTIIANQDLTFEEFCITCPQMITAMEQTNWTKERILMMATFWRNIQIHPFRSSRDPLAPKALLVYQAEQRRLWHITAKSPKGPYDLSMINEVLLEKTRTRVYWDERRKKDNERDYEVCRHVNAGNLVKHIISLPASHVFSMCSLMFDIPLSRNTLLHLAHLMPHALCFMPHASCFTLHTSLPHTTCLNYHWLYALRQIAESAVHCLR</sequence>
<organism evidence="2 3">
    <name type="scientific">Hydnomerulius pinastri MD-312</name>
    <dbReference type="NCBI Taxonomy" id="994086"/>
    <lineage>
        <taxon>Eukaryota</taxon>
        <taxon>Fungi</taxon>
        <taxon>Dikarya</taxon>
        <taxon>Basidiomycota</taxon>
        <taxon>Agaricomycotina</taxon>
        <taxon>Agaricomycetes</taxon>
        <taxon>Agaricomycetidae</taxon>
        <taxon>Boletales</taxon>
        <taxon>Boletales incertae sedis</taxon>
        <taxon>Leucogyrophana</taxon>
    </lineage>
</organism>
<proteinExistence type="predicted"/>
<gene>
    <name evidence="2" type="ORF">HYDPIDRAFT_101523</name>
</gene>
<evidence type="ECO:0000313" key="3">
    <source>
        <dbReference type="Proteomes" id="UP000053820"/>
    </source>
</evidence>
<dbReference type="OrthoDB" id="2688210at2759"/>
<evidence type="ECO:0000256" key="1">
    <source>
        <dbReference type="SAM" id="MobiDB-lite"/>
    </source>
</evidence>